<evidence type="ECO:0008006" key="3">
    <source>
        <dbReference type="Google" id="ProtNLM"/>
    </source>
</evidence>
<evidence type="ECO:0000313" key="1">
    <source>
        <dbReference type="EMBL" id="MVO99548.1"/>
    </source>
</evidence>
<name>A0A7X3FGX5_9BACL</name>
<gene>
    <name evidence="1" type="ORF">EDM21_08400</name>
</gene>
<dbReference type="Proteomes" id="UP000490800">
    <property type="component" value="Unassembled WGS sequence"/>
</dbReference>
<organism evidence="1 2">
    <name type="scientific">Paenibacillus lutrae</name>
    <dbReference type="NCBI Taxonomy" id="2078573"/>
    <lineage>
        <taxon>Bacteria</taxon>
        <taxon>Bacillati</taxon>
        <taxon>Bacillota</taxon>
        <taxon>Bacilli</taxon>
        <taxon>Bacillales</taxon>
        <taxon>Paenibacillaceae</taxon>
        <taxon>Paenibacillus</taxon>
    </lineage>
</organism>
<dbReference type="EMBL" id="RHLK01000003">
    <property type="protein sequence ID" value="MVO99548.1"/>
    <property type="molecule type" value="Genomic_DNA"/>
</dbReference>
<protein>
    <recommendedName>
        <fullName evidence="3">Butirosin biosynthesis protein H N-terminal domain-containing protein</fullName>
    </recommendedName>
</protein>
<keyword evidence="2" id="KW-1185">Reference proteome</keyword>
<proteinExistence type="predicted"/>
<dbReference type="OrthoDB" id="2630463at2"/>
<comment type="caution">
    <text evidence="1">The sequence shown here is derived from an EMBL/GenBank/DDBJ whole genome shotgun (WGS) entry which is preliminary data.</text>
</comment>
<evidence type="ECO:0000313" key="2">
    <source>
        <dbReference type="Proteomes" id="UP000490800"/>
    </source>
</evidence>
<dbReference type="AlphaFoldDB" id="A0A7X3FGX5"/>
<reference evidence="1 2" key="1">
    <citation type="journal article" date="2019" name="Microorganisms">
        <title>Paenibacillus lutrae sp. nov., A Chitinolytic Species Isolated from A River Otter in Castril Natural Park, Granada, Spain.</title>
        <authorList>
            <person name="Rodriguez M."/>
            <person name="Reina J.C."/>
            <person name="Bejar V."/>
            <person name="Llamas I."/>
        </authorList>
    </citation>
    <scope>NUCLEOTIDE SEQUENCE [LARGE SCALE GENOMIC DNA]</scope>
    <source>
        <strain evidence="1 2">N10</strain>
    </source>
</reference>
<dbReference type="RefSeq" id="WP_157334563.1">
    <property type="nucleotide sequence ID" value="NZ_RHLK01000003.1"/>
</dbReference>
<accession>A0A7X3FGX5</accession>
<sequence>MFQDMQPVRGISTDCLQDMIITLCNYWNRDYELAFSETMGFNFIWAEDKLIGECVTNSRTTSFDLLQDYHGVAVQEHIFPTSHDVFKMITASLENRQAILIQLDSFWNPWGNAHAYQQEHNYHHACLVVGVEKDQTDLYCVDSTFSNQIERLPIDHFFQGNNGRAATIERIAPVHTDLSEAYGRIRTSVIQDNHYEAFYDLADAFEKKMNLDQEIAGCHELWDAPIFQKIDTIYFGRNYHSKALQYLASHNPLPSLHKTLEALLPLASRLAIQWEITQKNLIKYYYVNTAGKDAIYRPKIAGIIRENAKLEEEFFNLYRLA</sequence>